<gene>
    <name evidence="3" type="ORF">SPIL2461_LOCUS6235</name>
</gene>
<evidence type="ECO:0000313" key="4">
    <source>
        <dbReference type="Proteomes" id="UP000649617"/>
    </source>
</evidence>
<comment type="caution">
    <text evidence="3">The sequence shown here is derived from an EMBL/GenBank/DDBJ whole genome shotgun (WGS) entry which is preliminary data.</text>
</comment>
<feature type="compositionally biased region" description="Low complexity" evidence="1">
    <location>
        <begin position="273"/>
        <end position="290"/>
    </location>
</feature>
<organism evidence="3 4">
    <name type="scientific">Symbiodinium pilosum</name>
    <name type="common">Dinoflagellate</name>
    <dbReference type="NCBI Taxonomy" id="2952"/>
    <lineage>
        <taxon>Eukaryota</taxon>
        <taxon>Sar</taxon>
        <taxon>Alveolata</taxon>
        <taxon>Dinophyceae</taxon>
        <taxon>Suessiales</taxon>
        <taxon>Symbiodiniaceae</taxon>
        <taxon>Symbiodinium</taxon>
    </lineage>
</organism>
<dbReference type="Proteomes" id="UP000649617">
    <property type="component" value="Unassembled WGS sequence"/>
</dbReference>
<feature type="domain" description="FH2" evidence="2">
    <location>
        <begin position="391"/>
        <end position="504"/>
    </location>
</feature>
<dbReference type="PROSITE" id="PS51444">
    <property type="entry name" value="FH2"/>
    <property type="match status" value="1"/>
</dbReference>
<protein>
    <recommendedName>
        <fullName evidence="2">FH2 domain-containing protein</fullName>
    </recommendedName>
</protein>
<feature type="region of interest" description="Disordered" evidence="1">
    <location>
        <begin position="257"/>
        <end position="321"/>
    </location>
</feature>
<evidence type="ECO:0000259" key="2">
    <source>
        <dbReference type="PROSITE" id="PS51444"/>
    </source>
</evidence>
<keyword evidence="4" id="KW-1185">Reference proteome</keyword>
<feature type="region of interest" description="Disordered" evidence="1">
    <location>
        <begin position="335"/>
        <end position="394"/>
    </location>
</feature>
<sequence>MSPVLAFSVERLGASSRLNEGAEAFAETVASIPEAVQVGARRVQEGLAAVARSVSRSFSAGPSYAHRQKAEERAAARAAKEAAKQYQKLQWTEAMERNLQMLKTIMEHRRNEIMLAEMSKEWDKKASLEDELKDLKVRQARLSCALWVQPEDLPSSMQLLESENPQQLQRELEATLEKLGLVPPRGALDACQLVAPTLEQAHVIAETKREQPPTTPMAAPVLEAPAPVPASAAPSAADSQQQTLALSGLKLPLRSLAQPGQAESPSKHHPHSSGQRGPRPQTPRRTSSGQKGKEGKGGKPVGDVGKGSTVALGFSDPHGSESKRFIEVCTDEADRVADTNTSGPGKGKGITAPGKGKGKKGPPMPGSALPSGEVAGKGKGKKGPALPAGKGGRIRKVTPLGRRFHWKELPADKLKGTVFDDINSSNSLEMQFEGLKNYFADDDELGKTPGAAAAKDNAPITVFENSRTQNIAIVLRGIFGQMPTLQVAWGFVSNTKARSCSTLT</sequence>
<name>A0A812MU27_SYMPI</name>
<dbReference type="OrthoDB" id="441352at2759"/>
<proteinExistence type="predicted"/>
<dbReference type="SUPFAM" id="SSF101447">
    <property type="entry name" value="Formin homology 2 domain (FH2 domain)"/>
    <property type="match status" value="1"/>
</dbReference>
<dbReference type="AlphaFoldDB" id="A0A812MU27"/>
<accession>A0A812MU27</accession>
<dbReference type="Gene3D" id="1.20.58.2220">
    <property type="entry name" value="Formin, FH2 domain"/>
    <property type="match status" value="1"/>
</dbReference>
<evidence type="ECO:0000256" key="1">
    <source>
        <dbReference type="SAM" id="MobiDB-lite"/>
    </source>
</evidence>
<evidence type="ECO:0000313" key="3">
    <source>
        <dbReference type="EMBL" id="CAE7278406.1"/>
    </source>
</evidence>
<dbReference type="InterPro" id="IPR042201">
    <property type="entry name" value="FH2_Formin_sf"/>
</dbReference>
<reference evidence="3" key="1">
    <citation type="submission" date="2021-02" db="EMBL/GenBank/DDBJ databases">
        <authorList>
            <person name="Dougan E. K."/>
            <person name="Rhodes N."/>
            <person name="Thang M."/>
            <person name="Chan C."/>
        </authorList>
    </citation>
    <scope>NUCLEOTIDE SEQUENCE</scope>
</reference>
<dbReference type="EMBL" id="CAJNIZ010009247">
    <property type="protein sequence ID" value="CAE7278406.1"/>
    <property type="molecule type" value="Genomic_DNA"/>
</dbReference>
<dbReference type="InterPro" id="IPR015425">
    <property type="entry name" value="FH2_Formin"/>
</dbReference>